<evidence type="ECO:0000313" key="1">
    <source>
        <dbReference type="EMBL" id="AEN91928.1"/>
    </source>
</evidence>
<dbReference type="KEGG" id="bmh:BMWSH_5050"/>
<evidence type="ECO:0000313" key="2">
    <source>
        <dbReference type="Proteomes" id="UP000001283"/>
    </source>
</evidence>
<dbReference type="EMBL" id="CP003017">
    <property type="protein sequence ID" value="AEN91928.1"/>
    <property type="molecule type" value="Genomic_DNA"/>
</dbReference>
<proteinExistence type="predicted"/>
<sequence length="123" mass="14343">MDSFLTNLRKKHVEQGKVPKMDVETIQLIIEEEWEEFINEDNMEPEGATKRILAEQSGLLNNEVFFLKALTTLIDLNTNNVRYPNLQTIKNLNFEVEKMKEVIGETTLKKLQKEWKFSGDDLA</sequence>
<organism evidence="1 2">
    <name type="scientific">Priestia megaterium (strain WSH-002)</name>
    <name type="common">Bacillus megaterium</name>
    <dbReference type="NCBI Taxonomy" id="1006007"/>
    <lineage>
        <taxon>Bacteria</taxon>
        <taxon>Bacillati</taxon>
        <taxon>Bacillota</taxon>
        <taxon>Bacilli</taxon>
        <taxon>Bacillales</taxon>
        <taxon>Bacillaceae</taxon>
        <taxon>Priestia</taxon>
    </lineage>
</organism>
<dbReference type="RefSeq" id="WP_014462007.1">
    <property type="nucleotide sequence ID" value="NC_017138.1"/>
</dbReference>
<accession>A0A8D4DZE9</accession>
<dbReference type="AlphaFoldDB" id="A0A8D4DZE9"/>
<protein>
    <submittedName>
        <fullName evidence="1">Uncharacterized protein</fullName>
    </submittedName>
</protein>
<gene>
    <name evidence="1" type="ORF">BMWSH_5050</name>
</gene>
<name>A0A8D4DZE9_PRIMW</name>
<dbReference type="Proteomes" id="UP000001283">
    <property type="component" value="Chromosome"/>
</dbReference>
<reference evidence="1 2" key="1">
    <citation type="journal article" date="2011" name="J. Bacteriol.">
        <title>Complete genome sequence of the industrial strain Bacillus megaterium WSH-002.</title>
        <authorList>
            <person name="Liu L."/>
            <person name="Li Y."/>
            <person name="Zhang J."/>
            <person name="Zou W."/>
            <person name="Zhou Z."/>
            <person name="Liu J."/>
            <person name="Li X."/>
            <person name="Wang L."/>
            <person name="Chen J."/>
        </authorList>
    </citation>
    <scope>NUCLEOTIDE SEQUENCE [LARGE SCALE GENOMIC DNA]</scope>
    <source>
        <strain evidence="1 2">WSH-002</strain>
    </source>
</reference>